<dbReference type="AlphaFoldDB" id="A0A562V2W5"/>
<organism evidence="2 3">
    <name type="scientific">Stackebrandtia albiflava</name>
    <dbReference type="NCBI Taxonomy" id="406432"/>
    <lineage>
        <taxon>Bacteria</taxon>
        <taxon>Bacillati</taxon>
        <taxon>Actinomycetota</taxon>
        <taxon>Actinomycetes</taxon>
        <taxon>Glycomycetales</taxon>
        <taxon>Glycomycetaceae</taxon>
        <taxon>Stackebrandtia</taxon>
    </lineage>
</organism>
<sequence length="485" mass="51306">MADSTGYGHLTLDDIARLTAADAADSGELHAQARAIRAVAARVDAAVTAVRAARTALTERTDPEGRRQIERLFAGLSAAATVDRLDELSRRGGTGHHQVVPQPEVLTELAGRADVVNAEIQRLVTERDETRLALSTNPSDPELVSRFGSGAGTADAVDLHYDRLARERFSGAATDYRATVDTLPPVEPAGSDGAARHRWKPDSDKRLLQERTWRSSKSVDIGPTLQGGTWTSDVVIVDNATGSGPKSEPGGNTVVDDGRPGNTGPADATRTVRLTPRVTPRPPVTPSMTTFVPDRSVTSPVIGARGTGQAPVIAPRPGFAASGVLPPTIGNRAIPPGFASVPSSTGTPPASPRGSGLRYRIRPTVVASGRVITARPPSAAPAPPPAPRFDRAPRIRHGGDDRPNRAVIGNGRLPRRPVPPATVRCDDPVEATDPGREWLPDIVTTPTVIRGRNSERPEPPIPYHGDDTGPVITAYSLGDESRRLR</sequence>
<evidence type="ECO:0000313" key="3">
    <source>
        <dbReference type="Proteomes" id="UP000321617"/>
    </source>
</evidence>
<name>A0A562V2W5_9ACTN</name>
<dbReference type="EMBL" id="VLLL01000006">
    <property type="protein sequence ID" value="TWJ12239.1"/>
    <property type="molecule type" value="Genomic_DNA"/>
</dbReference>
<evidence type="ECO:0000256" key="1">
    <source>
        <dbReference type="SAM" id="MobiDB-lite"/>
    </source>
</evidence>
<protein>
    <submittedName>
        <fullName evidence="2">Uncharacterized protein</fullName>
    </submittedName>
</protein>
<feature type="compositionally biased region" description="Pro residues" evidence="1">
    <location>
        <begin position="378"/>
        <end position="387"/>
    </location>
</feature>
<accession>A0A562V2W5</accession>
<comment type="caution">
    <text evidence="2">The sequence shown here is derived from an EMBL/GenBank/DDBJ whole genome shotgun (WGS) entry which is preliminary data.</text>
</comment>
<reference evidence="2 3" key="1">
    <citation type="journal article" date="2013" name="Stand. Genomic Sci.">
        <title>Genomic Encyclopedia of Type Strains, Phase I: The one thousand microbial genomes (KMG-I) project.</title>
        <authorList>
            <person name="Kyrpides N.C."/>
            <person name="Woyke T."/>
            <person name="Eisen J.A."/>
            <person name="Garrity G."/>
            <person name="Lilburn T.G."/>
            <person name="Beck B.J."/>
            <person name="Whitman W.B."/>
            <person name="Hugenholtz P."/>
            <person name="Klenk H.P."/>
        </authorList>
    </citation>
    <scope>NUCLEOTIDE SEQUENCE [LARGE SCALE GENOMIC DNA]</scope>
    <source>
        <strain evidence="2 3">DSM 45044</strain>
    </source>
</reference>
<feature type="region of interest" description="Disordered" evidence="1">
    <location>
        <begin position="239"/>
        <end position="271"/>
    </location>
</feature>
<keyword evidence="3" id="KW-1185">Reference proteome</keyword>
<gene>
    <name evidence="2" type="ORF">LX16_2994</name>
</gene>
<dbReference type="Proteomes" id="UP000321617">
    <property type="component" value="Unassembled WGS sequence"/>
</dbReference>
<evidence type="ECO:0000313" key="2">
    <source>
        <dbReference type="EMBL" id="TWJ12239.1"/>
    </source>
</evidence>
<dbReference type="RefSeq" id="WP_147139190.1">
    <property type="nucleotide sequence ID" value="NZ_BAABIJ010000002.1"/>
</dbReference>
<proteinExistence type="predicted"/>
<feature type="region of interest" description="Disordered" evidence="1">
    <location>
        <begin position="374"/>
        <end position="485"/>
    </location>
</feature>
<feature type="compositionally biased region" description="Basic and acidic residues" evidence="1">
    <location>
        <begin position="388"/>
        <end position="404"/>
    </location>
</feature>